<keyword evidence="4" id="KW-0560">Oxidoreductase</keyword>
<sequence>LSPAWYQQGRVPYRHQPEVSAILKASHANPGPRKWLQARALQNAILSATLMFMHPDLYALGRETLLRLASSTQEEDMQQIILEWSTVYLVVSMIVNQMTAFHRDLSCQVQWLDMLATIGGDPDLHIELENFRVRLAYSPGTVVGLSRKVLQHGVPASVSDQVCLAYHMRDNVQEGLGVHRCDWVM</sequence>
<feature type="non-terminal residue" evidence="7">
    <location>
        <position position="1"/>
    </location>
</feature>
<keyword evidence="2" id="KW-0479">Metal-binding</keyword>
<evidence type="ECO:0000313" key="7">
    <source>
        <dbReference type="EMBL" id="KIK74429.1"/>
    </source>
</evidence>
<evidence type="ECO:0000256" key="1">
    <source>
        <dbReference type="ARBA" id="ARBA00001954"/>
    </source>
</evidence>
<dbReference type="InParanoid" id="A0A0D0D3C3"/>
<dbReference type="AlphaFoldDB" id="A0A0D0D3C3"/>
<reference evidence="7 8" key="1">
    <citation type="submission" date="2014-04" db="EMBL/GenBank/DDBJ databases">
        <authorList>
            <consortium name="DOE Joint Genome Institute"/>
            <person name="Kuo A."/>
            <person name="Kohler A."/>
            <person name="Jargeat P."/>
            <person name="Nagy L.G."/>
            <person name="Floudas D."/>
            <person name="Copeland A."/>
            <person name="Barry K.W."/>
            <person name="Cichocki N."/>
            <person name="Veneault-Fourrey C."/>
            <person name="LaButti K."/>
            <person name="Lindquist E.A."/>
            <person name="Lipzen A."/>
            <person name="Lundell T."/>
            <person name="Morin E."/>
            <person name="Murat C."/>
            <person name="Sun H."/>
            <person name="Tunlid A."/>
            <person name="Henrissat B."/>
            <person name="Grigoriev I.V."/>
            <person name="Hibbett D.S."/>
            <person name="Martin F."/>
            <person name="Nordberg H.P."/>
            <person name="Cantor M.N."/>
            <person name="Hua S.X."/>
        </authorList>
    </citation>
    <scope>NUCLEOTIDE SEQUENCE [LARGE SCALE GENOMIC DNA]</scope>
    <source>
        <strain evidence="7 8">Ve08.2h10</strain>
    </source>
</reference>
<evidence type="ECO:0000313" key="8">
    <source>
        <dbReference type="Proteomes" id="UP000054538"/>
    </source>
</evidence>
<dbReference type="OrthoDB" id="3200752at2759"/>
<dbReference type="GO" id="GO:0046872">
    <property type="term" value="F:metal ion binding"/>
    <property type="evidence" value="ECO:0007669"/>
    <property type="project" value="UniProtKB-KW"/>
</dbReference>
<evidence type="ECO:0000256" key="3">
    <source>
        <dbReference type="ARBA" id="ARBA00022964"/>
    </source>
</evidence>
<dbReference type="InterPro" id="IPR024779">
    <property type="entry name" value="2OGFeDO_JBP1/TET_oxygenase_dom"/>
</dbReference>
<dbReference type="HOGENOM" id="CLU_039070_2_0_1"/>
<keyword evidence="8" id="KW-1185">Reference proteome</keyword>
<keyword evidence="3" id="KW-0223">Dioxygenase</keyword>
<accession>A0A0D0D3C3</accession>
<proteinExistence type="predicted"/>
<feature type="domain" description="2OGFeDO JBP1/TET oxygenase" evidence="6">
    <location>
        <begin position="13"/>
        <end position="168"/>
    </location>
</feature>
<reference evidence="8" key="2">
    <citation type="submission" date="2015-01" db="EMBL/GenBank/DDBJ databases">
        <title>Evolutionary Origins and Diversification of the Mycorrhizal Mutualists.</title>
        <authorList>
            <consortium name="DOE Joint Genome Institute"/>
            <consortium name="Mycorrhizal Genomics Consortium"/>
            <person name="Kohler A."/>
            <person name="Kuo A."/>
            <person name="Nagy L.G."/>
            <person name="Floudas D."/>
            <person name="Copeland A."/>
            <person name="Barry K.W."/>
            <person name="Cichocki N."/>
            <person name="Veneault-Fourrey C."/>
            <person name="LaButti K."/>
            <person name="Lindquist E.A."/>
            <person name="Lipzen A."/>
            <person name="Lundell T."/>
            <person name="Morin E."/>
            <person name="Murat C."/>
            <person name="Riley R."/>
            <person name="Ohm R."/>
            <person name="Sun H."/>
            <person name="Tunlid A."/>
            <person name="Henrissat B."/>
            <person name="Grigoriev I.V."/>
            <person name="Hibbett D.S."/>
            <person name="Martin F."/>
        </authorList>
    </citation>
    <scope>NUCLEOTIDE SEQUENCE [LARGE SCALE GENOMIC DNA]</scope>
    <source>
        <strain evidence="8">Ve08.2h10</strain>
    </source>
</reference>
<evidence type="ECO:0000256" key="2">
    <source>
        <dbReference type="ARBA" id="ARBA00022723"/>
    </source>
</evidence>
<evidence type="ECO:0000256" key="4">
    <source>
        <dbReference type="ARBA" id="ARBA00023002"/>
    </source>
</evidence>
<dbReference type="Pfam" id="PF12851">
    <property type="entry name" value="Tet_JBP"/>
    <property type="match status" value="1"/>
</dbReference>
<dbReference type="EMBL" id="KN828871">
    <property type="protein sequence ID" value="KIK74429.1"/>
    <property type="molecule type" value="Genomic_DNA"/>
</dbReference>
<dbReference type="GO" id="GO:0051213">
    <property type="term" value="F:dioxygenase activity"/>
    <property type="evidence" value="ECO:0007669"/>
    <property type="project" value="UniProtKB-KW"/>
</dbReference>
<evidence type="ECO:0000259" key="6">
    <source>
        <dbReference type="Pfam" id="PF12851"/>
    </source>
</evidence>
<keyword evidence="5" id="KW-0408">Iron</keyword>
<comment type="cofactor">
    <cofactor evidence="1">
        <name>Fe(2+)</name>
        <dbReference type="ChEBI" id="CHEBI:29033"/>
    </cofactor>
</comment>
<dbReference type="Proteomes" id="UP000054538">
    <property type="component" value="Unassembled WGS sequence"/>
</dbReference>
<protein>
    <recommendedName>
        <fullName evidence="6">2OGFeDO JBP1/TET oxygenase domain-containing protein</fullName>
    </recommendedName>
</protein>
<name>A0A0D0D3C3_9AGAM</name>
<evidence type="ECO:0000256" key="5">
    <source>
        <dbReference type="ARBA" id="ARBA00023004"/>
    </source>
</evidence>
<organism evidence="7 8">
    <name type="scientific">Paxillus rubicundulus Ve08.2h10</name>
    <dbReference type="NCBI Taxonomy" id="930991"/>
    <lineage>
        <taxon>Eukaryota</taxon>
        <taxon>Fungi</taxon>
        <taxon>Dikarya</taxon>
        <taxon>Basidiomycota</taxon>
        <taxon>Agaricomycotina</taxon>
        <taxon>Agaricomycetes</taxon>
        <taxon>Agaricomycetidae</taxon>
        <taxon>Boletales</taxon>
        <taxon>Paxilineae</taxon>
        <taxon>Paxillaceae</taxon>
        <taxon>Paxillus</taxon>
    </lineage>
</organism>
<gene>
    <name evidence="7" type="ORF">PAXRUDRAFT_175730</name>
</gene>